<dbReference type="Proteomes" id="UP001187734">
    <property type="component" value="Unassembled WGS sequence"/>
</dbReference>
<organism evidence="4 5">
    <name type="scientific">Fusarium torulosum</name>
    <dbReference type="NCBI Taxonomy" id="33205"/>
    <lineage>
        <taxon>Eukaryota</taxon>
        <taxon>Fungi</taxon>
        <taxon>Dikarya</taxon>
        <taxon>Ascomycota</taxon>
        <taxon>Pezizomycotina</taxon>
        <taxon>Sordariomycetes</taxon>
        <taxon>Hypocreomycetidae</taxon>
        <taxon>Hypocreales</taxon>
        <taxon>Nectriaceae</taxon>
        <taxon>Fusarium</taxon>
    </lineage>
</organism>
<evidence type="ECO:0000313" key="5">
    <source>
        <dbReference type="Proteomes" id="UP001187734"/>
    </source>
</evidence>
<evidence type="ECO:0000259" key="3">
    <source>
        <dbReference type="Pfam" id="PF02018"/>
    </source>
</evidence>
<name>A0AAE8MAH7_9HYPO</name>
<dbReference type="Gene3D" id="2.60.120.260">
    <property type="entry name" value="Galactose-binding domain-like"/>
    <property type="match status" value="1"/>
</dbReference>
<dbReference type="EMBL" id="ONZP01000234">
    <property type="protein sequence ID" value="SPJ78617.1"/>
    <property type="molecule type" value="Genomic_DNA"/>
</dbReference>
<feature type="domain" description="CBM-cenC" evidence="3">
    <location>
        <begin position="123"/>
        <end position="245"/>
    </location>
</feature>
<keyword evidence="5" id="KW-1185">Reference proteome</keyword>
<dbReference type="GO" id="GO:0016798">
    <property type="term" value="F:hydrolase activity, acting on glycosyl bonds"/>
    <property type="evidence" value="ECO:0007669"/>
    <property type="project" value="InterPro"/>
</dbReference>
<dbReference type="Pfam" id="PF02018">
    <property type="entry name" value="CBM_4_9"/>
    <property type="match status" value="1"/>
</dbReference>
<accession>A0AAE8MAH7</accession>
<sequence length="278" mass="28502">MVSQKTLAAFTALAMVIGSVASPCRPISSVITSATLSSVVTESTATATIDATSTSDFTSAATTYATDVTIIEIETTSTEAAMDTTTATEPTSTEIAITTTIASSTTEIASSTTAAEAPVETLLITNGGFETGNVAPWGSSGLAAVVNVVNSQSHGGSFSLAMGSQASDSIVMSQTLDKSLLVAMQPYKLSLYAKVSDGIKCSDGITMFVDNGSQQSPFGTSIVVPGNQLAADWAYVSGEFTFTEAALTGSGVVRVVFKTRCGNGYFAYVDDVKMELAN</sequence>
<comment type="caution">
    <text evidence="4">The sequence shown here is derived from an EMBL/GenBank/DDBJ whole genome shotgun (WGS) entry which is preliminary data.</text>
</comment>
<gene>
    <name evidence="4" type="ORF">FTOL_07007</name>
</gene>
<keyword evidence="2" id="KW-0732">Signal</keyword>
<feature type="chain" id="PRO_5042296319" description="CBM-cenC domain-containing protein" evidence="2">
    <location>
        <begin position="22"/>
        <end position="278"/>
    </location>
</feature>
<reference evidence="4" key="1">
    <citation type="submission" date="2018-03" db="EMBL/GenBank/DDBJ databases">
        <authorList>
            <person name="Guldener U."/>
        </authorList>
    </citation>
    <scope>NUCLEOTIDE SEQUENCE</scope>
</reference>
<evidence type="ECO:0000256" key="2">
    <source>
        <dbReference type="SAM" id="SignalP"/>
    </source>
</evidence>
<feature type="signal peptide" evidence="2">
    <location>
        <begin position="1"/>
        <end position="21"/>
    </location>
</feature>
<dbReference type="InterPro" id="IPR003305">
    <property type="entry name" value="CenC_carb-bd"/>
</dbReference>
<evidence type="ECO:0000313" key="4">
    <source>
        <dbReference type="EMBL" id="SPJ78617.1"/>
    </source>
</evidence>
<keyword evidence="1" id="KW-0378">Hydrolase</keyword>
<proteinExistence type="predicted"/>
<protein>
    <recommendedName>
        <fullName evidence="3">CBM-cenC domain-containing protein</fullName>
    </recommendedName>
</protein>
<dbReference type="AlphaFoldDB" id="A0AAE8MAH7"/>
<dbReference type="SUPFAM" id="SSF49785">
    <property type="entry name" value="Galactose-binding domain-like"/>
    <property type="match status" value="1"/>
</dbReference>
<evidence type="ECO:0000256" key="1">
    <source>
        <dbReference type="ARBA" id="ARBA00022801"/>
    </source>
</evidence>
<dbReference type="InterPro" id="IPR008979">
    <property type="entry name" value="Galactose-bd-like_sf"/>
</dbReference>